<dbReference type="InterPro" id="IPR003594">
    <property type="entry name" value="HATPase_dom"/>
</dbReference>
<dbReference type="Gene3D" id="3.30.565.10">
    <property type="entry name" value="Histidine kinase-like ATPase, C-terminal domain"/>
    <property type="match status" value="1"/>
</dbReference>
<keyword evidence="1" id="KW-0723">Serine/threonine-protein kinase</keyword>
<keyword evidence="1" id="KW-0418">Kinase</keyword>
<evidence type="ECO:0000256" key="1">
    <source>
        <dbReference type="ARBA" id="ARBA00022527"/>
    </source>
</evidence>
<dbReference type="Proteomes" id="UP000555564">
    <property type="component" value="Unassembled WGS sequence"/>
</dbReference>
<protein>
    <submittedName>
        <fullName evidence="3">Anti-sigma regulatory factor (Ser/Thr protein kinase)</fullName>
    </submittedName>
</protein>
<dbReference type="SUPFAM" id="SSF55874">
    <property type="entry name" value="ATPase domain of HSP90 chaperone/DNA topoisomerase II/histidine kinase"/>
    <property type="match status" value="1"/>
</dbReference>
<dbReference type="CDD" id="cd16936">
    <property type="entry name" value="HATPase_RsbW-like"/>
    <property type="match status" value="1"/>
</dbReference>
<evidence type="ECO:0000313" key="4">
    <source>
        <dbReference type="Proteomes" id="UP000555564"/>
    </source>
</evidence>
<dbReference type="AlphaFoldDB" id="A0A7X0ID92"/>
<keyword evidence="1" id="KW-0808">Transferase</keyword>
<dbReference type="EMBL" id="JACHIU010000001">
    <property type="protein sequence ID" value="MBB6473122.1"/>
    <property type="molecule type" value="Genomic_DNA"/>
</dbReference>
<dbReference type="RefSeq" id="WP_184980659.1">
    <property type="nucleotide sequence ID" value="NZ_BAAALO010000005.1"/>
</dbReference>
<evidence type="ECO:0000313" key="3">
    <source>
        <dbReference type="EMBL" id="MBB6473122.1"/>
    </source>
</evidence>
<dbReference type="GO" id="GO:0004674">
    <property type="term" value="F:protein serine/threonine kinase activity"/>
    <property type="evidence" value="ECO:0007669"/>
    <property type="project" value="UniProtKB-KW"/>
</dbReference>
<proteinExistence type="predicted"/>
<keyword evidence="4" id="KW-1185">Reference proteome</keyword>
<accession>A0A7X0ID92</accession>
<dbReference type="InterPro" id="IPR050267">
    <property type="entry name" value="Anti-sigma-factor_SerPK"/>
</dbReference>
<dbReference type="PANTHER" id="PTHR35526">
    <property type="entry name" value="ANTI-SIGMA-F FACTOR RSBW-RELATED"/>
    <property type="match status" value="1"/>
</dbReference>
<dbReference type="PANTHER" id="PTHR35526:SF3">
    <property type="entry name" value="ANTI-SIGMA-F FACTOR RSBW"/>
    <property type="match status" value="1"/>
</dbReference>
<dbReference type="Pfam" id="PF13581">
    <property type="entry name" value="HATPase_c_2"/>
    <property type="match status" value="1"/>
</dbReference>
<sequence>MSEMTDGVHSVYWDLPQDPAIAGKARAMAGEAVDTWGISWAHDDVVTVVGELLANALTHGEPPVRLSLWTDRRHLWVQVTDHGARRPRRLRLDVEAVHGRGMAIVAALADDTGVAPLTDSPGKAVWACWRLR</sequence>
<organism evidence="3 4">
    <name type="scientific">Sphaerisporangium rubeum</name>
    <dbReference type="NCBI Taxonomy" id="321317"/>
    <lineage>
        <taxon>Bacteria</taxon>
        <taxon>Bacillati</taxon>
        <taxon>Actinomycetota</taxon>
        <taxon>Actinomycetes</taxon>
        <taxon>Streptosporangiales</taxon>
        <taxon>Streptosporangiaceae</taxon>
        <taxon>Sphaerisporangium</taxon>
    </lineage>
</organism>
<dbReference type="InterPro" id="IPR036890">
    <property type="entry name" value="HATPase_C_sf"/>
</dbReference>
<comment type="caution">
    <text evidence="3">The sequence shown here is derived from an EMBL/GenBank/DDBJ whole genome shotgun (WGS) entry which is preliminary data.</text>
</comment>
<evidence type="ECO:0000259" key="2">
    <source>
        <dbReference type="Pfam" id="PF13581"/>
    </source>
</evidence>
<name>A0A7X0ID92_9ACTN</name>
<reference evidence="3 4" key="1">
    <citation type="submission" date="2020-08" db="EMBL/GenBank/DDBJ databases">
        <title>Sequencing the genomes of 1000 actinobacteria strains.</title>
        <authorList>
            <person name="Klenk H.-P."/>
        </authorList>
    </citation>
    <scope>NUCLEOTIDE SEQUENCE [LARGE SCALE GENOMIC DNA]</scope>
    <source>
        <strain evidence="3 4">DSM 44936</strain>
    </source>
</reference>
<feature type="domain" description="Histidine kinase/HSP90-like ATPase" evidence="2">
    <location>
        <begin position="16"/>
        <end position="129"/>
    </location>
</feature>
<gene>
    <name evidence="3" type="ORF">BJ992_002553</name>
</gene>